<protein>
    <recommendedName>
        <fullName evidence="4">Protein kinase domain-containing protein</fullName>
    </recommendedName>
</protein>
<dbReference type="InterPro" id="IPR017441">
    <property type="entry name" value="Protein_kinase_ATP_BS"/>
</dbReference>
<dbReference type="SUPFAM" id="SSF56112">
    <property type="entry name" value="Protein kinase-like (PK-like)"/>
    <property type="match status" value="1"/>
</dbReference>
<dbReference type="GO" id="GO:0005634">
    <property type="term" value="C:nucleus"/>
    <property type="evidence" value="ECO:0007669"/>
    <property type="project" value="TreeGrafter"/>
</dbReference>
<dbReference type="PANTHER" id="PTHR44167:SF24">
    <property type="entry name" value="SERINE_THREONINE-PROTEIN KINASE CHK2"/>
    <property type="match status" value="1"/>
</dbReference>
<dbReference type="EMBL" id="MN740828">
    <property type="protein sequence ID" value="QHU13976.1"/>
    <property type="molecule type" value="Genomic_DNA"/>
</dbReference>
<keyword evidence="2" id="KW-0067">ATP-binding</keyword>
<name>A0A6C0KA51_9ZZZZ</name>
<organism evidence="5">
    <name type="scientific">viral metagenome</name>
    <dbReference type="NCBI Taxonomy" id="1070528"/>
    <lineage>
        <taxon>unclassified sequences</taxon>
        <taxon>metagenomes</taxon>
        <taxon>organismal metagenomes</taxon>
    </lineage>
</organism>
<dbReference type="Gene3D" id="3.30.200.20">
    <property type="entry name" value="Phosphorylase Kinase, domain 1"/>
    <property type="match status" value="1"/>
</dbReference>
<dbReference type="PROSITE" id="PS00107">
    <property type="entry name" value="PROTEIN_KINASE_ATP"/>
    <property type="match status" value="1"/>
</dbReference>
<evidence type="ECO:0000259" key="4">
    <source>
        <dbReference type="PROSITE" id="PS50011"/>
    </source>
</evidence>
<dbReference type="PROSITE" id="PS50011">
    <property type="entry name" value="PROTEIN_KINASE_DOM"/>
    <property type="match status" value="1"/>
</dbReference>
<dbReference type="Pfam" id="PF00069">
    <property type="entry name" value="Pkinase"/>
    <property type="match status" value="1"/>
</dbReference>
<accession>A0A6C0KA51</accession>
<dbReference type="PANTHER" id="PTHR44167">
    <property type="entry name" value="OVARIAN-SPECIFIC SERINE/THREONINE-PROTEIN KINASE LOK-RELATED"/>
    <property type="match status" value="1"/>
</dbReference>
<evidence type="ECO:0000256" key="1">
    <source>
        <dbReference type="ARBA" id="ARBA00022741"/>
    </source>
</evidence>
<dbReference type="InterPro" id="IPR011009">
    <property type="entry name" value="Kinase-like_dom_sf"/>
</dbReference>
<proteinExistence type="predicted"/>
<feature type="region of interest" description="Disordered" evidence="3">
    <location>
        <begin position="445"/>
        <end position="481"/>
    </location>
</feature>
<dbReference type="GO" id="GO:0005524">
    <property type="term" value="F:ATP binding"/>
    <property type="evidence" value="ECO:0007669"/>
    <property type="project" value="UniProtKB-KW"/>
</dbReference>
<dbReference type="SMART" id="SM00220">
    <property type="entry name" value="S_TKc"/>
    <property type="match status" value="1"/>
</dbReference>
<dbReference type="InterPro" id="IPR008271">
    <property type="entry name" value="Ser/Thr_kinase_AS"/>
</dbReference>
<dbReference type="InterPro" id="IPR000719">
    <property type="entry name" value="Prot_kinase_dom"/>
</dbReference>
<evidence type="ECO:0000256" key="2">
    <source>
        <dbReference type="ARBA" id="ARBA00022840"/>
    </source>
</evidence>
<sequence>MASASSAAAGPSASSNIKRLPPIDLRPYGLNLVLDESLSQEEFEARLTKDIVLNKVNADDKGFTFANGAKELKYSNPRNLGKGYYGAVTECTNSNLCRQVAIKNVELNKKFSTPEVQLANFLKECIIQIILIEVSKPVGRVPEVYRIGISDEETPTSGFIISELMDDTLDKFIKNKSEEEKDVIVTDALVQVADILDFFQKTVRFNHRDLKSNNVMYKTVGGKPVYRIIDFGFACIMWNQLEIQTNTYQFQTCFKAGRDLAQLTYELKTYGRLSSRLELWLLLLNKVPSMEYKTSYRYFNIPESRYSPDAKLIPTRPQELSNAVKQLPYYRPSDVPNPSAAAAAFPVAAAAPAARVRQGSNSLGSYAVTPSSSIGPFGPLELELALRSPVKPTGAQRVNVQRPVAAVRRQVTPAPPAFANLFPQFAIGAKAAAVVKNEDENQVGLPGIFGGYKRKRTGNRRHRKTRKQSKKRRGTRKLYSR</sequence>
<evidence type="ECO:0000256" key="3">
    <source>
        <dbReference type="SAM" id="MobiDB-lite"/>
    </source>
</evidence>
<evidence type="ECO:0000313" key="5">
    <source>
        <dbReference type="EMBL" id="QHU13976.1"/>
    </source>
</evidence>
<dbReference type="PROSITE" id="PS00108">
    <property type="entry name" value="PROTEIN_KINASE_ST"/>
    <property type="match status" value="1"/>
</dbReference>
<dbReference type="GO" id="GO:0005737">
    <property type="term" value="C:cytoplasm"/>
    <property type="evidence" value="ECO:0007669"/>
    <property type="project" value="TreeGrafter"/>
</dbReference>
<feature type="domain" description="Protein kinase" evidence="4">
    <location>
        <begin position="74"/>
        <end position="348"/>
    </location>
</feature>
<feature type="compositionally biased region" description="Basic residues" evidence="3">
    <location>
        <begin position="452"/>
        <end position="481"/>
    </location>
</feature>
<dbReference type="AlphaFoldDB" id="A0A6C0KA51"/>
<dbReference type="GO" id="GO:0004674">
    <property type="term" value="F:protein serine/threonine kinase activity"/>
    <property type="evidence" value="ECO:0007669"/>
    <property type="project" value="TreeGrafter"/>
</dbReference>
<dbReference type="Gene3D" id="1.10.510.10">
    <property type="entry name" value="Transferase(Phosphotransferase) domain 1"/>
    <property type="match status" value="1"/>
</dbReference>
<keyword evidence="1" id="KW-0547">Nucleotide-binding</keyword>
<dbReference type="GO" id="GO:0044773">
    <property type="term" value="P:mitotic DNA damage checkpoint signaling"/>
    <property type="evidence" value="ECO:0007669"/>
    <property type="project" value="TreeGrafter"/>
</dbReference>
<reference evidence="5" key="1">
    <citation type="journal article" date="2020" name="Nature">
        <title>Giant virus diversity and host interactions through global metagenomics.</title>
        <authorList>
            <person name="Schulz F."/>
            <person name="Roux S."/>
            <person name="Paez-Espino D."/>
            <person name="Jungbluth S."/>
            <person name="Walsh D.A."/>
            <person name="Denef V.J."/>
            <person name="McMahon K.D."/>
            <person name="Konstantinidis K.T."/>
            <person name="Eloe-Fadrosh E.A."/>
            <person name="Kyrpides N.C."/>
            <person name="Woyke T."/>
        </authorList>
    </citation>
    <scope>NUCLEOTIDE SEQUENCE</scope>
    <source>
        <strain evidence="5">GVMAG-S-1101182-85</strain>
    </source>
</reference>